<evidence type="ECO:0000313" key="2">
    <source>
        <dbReference type="Proteomes" id="UP001732700"/>
    </source>
</evidence>
<dbReference type="EnsemblPlants" id="AVESA.00010b.r2.UnG1404690.1">
    <property type="protein sequence ID" value="AVESA.00010b.r2.UnG1404690.1.CDS"/>
    <property type="gene ID" value="AVESA.00010b.r2.UnG1404690"/>
</dbReference>
<evidence type="ECO:0000313" key="1">
    <source>
        <dbReference type="EnsemblPlants" id="AVESA.00010b.r2.UnG1404690.1.CDS"/>
    </source>
</evidence>
<dbReference type="Proteomes" id="UP001732700">
    <property type="component" value="Unassembled WGS sequence"/>
</dbReference>
<accession>A0ACD6AGT3</accession>
<name>A0ACD6AGT3_AVESA</name>
<keyword evidence="2" id="KW-1185">Reference proteome</keyword>
<sequence>MRLDPCNATLLSNRSLCWLRFGDPTRALKDAQLCRMIRPGWPKACYREGTALMLLKDYEKACGAFLEGVKLEPGNAEIEEGLREALESLKISGSSTRKDLLDQHQLVDAVN</sequence>
<reference evidence="1" key="1">
    <citation type="submission" date="2025-09" db="UniProtKB">
        <authorList>
            <consortium name="EnsemblPlants"/>
        </authorList>
    </citation>
    <scope>IDENTIFICATION</scope>
</reference>
<protein>
    <submittedName>
        <fullName evidence="1">Uncharacterized protein</fullName>
    </submittedName>
</protein>
<proteinExistence type="predicted"/>
<organism evidence="1 2">
    <name type="scientific">Avena sativa</name>
    <name type="common">Oat</name>
    <dbReference type="NCBI Taxonomy" id="4498"/>
    <lineage>
        <taxon>Eukaryota</taxon>
        <taxon>Viridiplantae</taxon>
        <taxon>Streptophyta</taxon>
        <taxon>Embryophyta</taxon>
        <taxon>Tracheophyta</taxon>
        <taxon>Spermatophyta</taxon>
        <taxon>Magnoliopsida</taxon>
        <taxon>Liliopsida</taxon>
        <taxon>Poales</taxon>
        <taxon>Poaceae</taxon>
        <taxon>BOP clade</taxon>
        <taxon>Pooideae</taxon>
        <taxon>Poodae</taxon>
        <taxon>Poeae</taxon>
        <taxon>Poeae Chloroplast Group 1 (Aveneae type)</taxon>
        <taxon>Aveninae</taxon>
        <taxon>Avena</taxon>
    </lineage>
</organism>